<evidence type="ECO:0000259" key="22">
    <source>
        <dbReference type="PROSITE" id="PS50215"/>
    </source>
</evidence>
<dbReference type="SUPFAM" id="SSF82895">
    <property type="entry name" value="TSP-1 type 1 repeat"/>
    <property type="match status" value="4"/>
</dbReference>
<feature type="disulfide bond" evidence="19">
    <location>
        <begin position="788"/>
        <end position="800"/>
    </location>
</feature>
<feature type="binding site" evidence="18 20">
    <location>
        <position position="585"/>
    </location>
    <ligand>
        <name>Zn(2+)</name>
        <dbReference type="ChEBI" id="CHEBI:29105"/>
        <note>catalytic</note>
    </ligand>
</feature>
<dbReference type="InterPro" id="IPR024079">
    <property type="entry name" value="MetalloPept_cat_dom_sf"/>
</dbReference>
<keyword evidence="9" id="KW-0378">Hydrolase</keyword>
<feature type="disulfide bond" evidence="19">
    <location>
        <begin position="592"/>
        <end position="619"/>
    </location>
</feature>
<feature type="disulfide bond" evidence="19">
    <location>
        <begin position="662"/>
        <end position="715"/>
    </location>
</feature>
<feature type="disulfide bond" evidence="19">
    <location>
        <begin position="534"/>
        <end position="541"/>
    </location>
</feature>
<evidence type="ECO:0000256" key="9">
    <source>
        <dbReference type="ARBA" id="ARBA00022801"/>
    </source>
</evidence>
<evidence type="ECO:0000256" key="7">
    <source>
        <dbReference type="ARBA" id="ARBA00022729"/>
    </source>
</evidence>
<comment type="function">
    <text evidence="14">Metalloprotease that participate in microfibrils assembly. Microfibrils are extracellular matrix components occurring independently or along with elastin in the formation of elastic tissues.</text>
</comment>
<dbReference type="PROSITE" id="PS50215">
    <property type="entry name" value="ADAM_MEPRO"/>
    <property type="match status" value="1"/>
</dbReference>
<dbReference type="FunFam" id="2.20.100.10:FF:000064">
    <property type="entry name" value="A disintegrin and metalloproteinase with thrombospondin motifs 10 preproprotein"/>
    <property type="match status" value="1"/>
</dbReference>
<feature type="binding site" evidence="18 20">
    <location>
        <position position="575"/>
    </location>
    <ligand>
        <name>Zn(2+)</name>
        <dbReference type="ChEBI" id="CHEBI:29105"/>
        <note>catalytic</note>
    </ligand>
</feature>
<keyword evidence="18" id="KW-0106">Calcium</keyword>
<dbReference type="Proteomes" id="UP000700334">
    <property type="component" value="Unassembled WGS sequence"/>
</dbReference>
<dbReference type="Pfam" id="PF17771">
    <property type="entry name" value="ADAMTS_CR_2"/>
    <property type="match status" value="1"/>
</dbReference>
<dbReference type="Pfam" id="PF00090">
    <property type="entry name" value="TSP_1"/>
    <property type="match status" value="1"/>
</dbReference>
<comment type="caution">
    <text evidence="24">The sequence shown here is derived from an EMBL/GenBank/DDBJ whole genome shotgun (WGS) entry which is preliminary data.</text>
</comment>
<keyword evidence="13" id="KW-0325">Glycoprotein</keyword>
<dbReference type="GO" id="GO:0030198">
    <property type="term" value="P:extracellular matrix organization"/>
    <property type="evidence" value="ECO:0007669"/>
    <property type="project" value="InterPro"/>
</dbReference>
<dbReference type="InterPro" id="IPR010294">
    <property type="entry name" value="ADAMTS_spacer1"/>
</dbReference>
<dbReference type="GO" id="GO:0031012">
    <property type="term" value="C:extracellular matrix"/>
    <property type="evidence" value="ECO:0007669"/>
    <property type="project" value="TreeGrafter"/>
</dbReference>
<dbReference type="GO" id="GO:0046872">
    <property type="term" value="F:metal ion binding"/>
    <property type="evidence" value="ECO:0007669"/>
    <property type="project" value="UniProtKB-KW"/>
</dbReference>
<feature type="disulfide bond" evidence="19">
    <location>
        <begin position="553"/>
        <end position="635"/>
    </location>
</feature>
<evidence type="ECO:0000256" key="14">
    <source>
        <dbReference type="ARBA" id="ARBA00054576"/>
    </source>
</evidence>
<evidence type="ECO:0000256" key="16">
    <source>
        <dbReference type="ARBA" id="ARBA00068958"/>
    </source>
</evidence>
<feature type="disulfide bond" evidence="19">
    <location>
        <begin position="777"/>
        <end position="815"/>
    </location>
</feature>
<name>A0A8J6AL19_GALPY</name>
<evidence type="ECO:0000259" key="23">
    <source>
        <dbReference type="PROSITE" id="PS50900"/>
    </source>
</evidence>
<reference evidence="24" key="1">
    <citation type="journal article" date="2021" name="Evol. Appl.">
        <title>The genome of the Pyrenean desman and the effects of bottlenecks and inbreeding on the genomic landscape of an endangered species.</title>
        <authorList>
            <person name="Escoda L."/>
            <person name="Castresana J."/>
        </authorList>
    </citation>
    <scope>NUCLEOTIDE SEQUENCE</scope>
    <source>
        <strain evidence="24">IBE-C5619</strain>
    </source>
</reference>
<feature type="region of interest" description="Disordered" evidence="21">
    <location>
        <begin position="241"/>
        <end position="266"/>
    </location>
</feature>
<keyword evidence="11" id="KW-0482">Metalloprotease</keyword>
<dbReference type="SUPFAM" id="SSF55486">
    <property type="entry name" value="Metalloproteases ('zincins'), catalytic domain"/>
    <property type="match status" value="1"/>
</dbReference>
<dbReference type="Pfam" id="PF19236">
    <property type="entry name" value="ADAMTS_CR_3"/>
    <property type="match status" value="1"/>
</dbReference>
<feature type="binding site" evidence="18">
    <location>
        <position position="523"/>
    </location>
    <ligand>
        <name>Ca(2+)</name>
        <dbReference type="ChEBI" id="CHEBI:29108"/>
        <label>1</label>
    </ligand>
</feature>
<dbReference type="Pfam" id="PF05986">
    <property type="entry name" value="ADAMTS_spacer1"/>
    <property type="match status" value="1"/>
</dbReference>
<evidence type="ECO:0000256" key="3">
    <source>
        <dbReference type="ARBA" id="ARBA00022530"/>
    </source>
</evidence>
<dbReference type="OrthoDB" id="10035764at2759"/>
<evidence type="ECO:0000256" key="6">
    <source>
        <dbReference type="ARBA" id="ARBA00022723"/>
    </source>
</evidence>
<comment type="subunit">
    <text evidence="15">Interacts with FBN1; this interaction promotes microfibrils assembly.</text>
</comment>
<feature type="compositionally biased region" description="Basic and acidic residues" evidence="21">
    <location>
        <begin position="310"/>
        <end position="322"/>
    </location>
</feature>
<dbReference type="InterPro" id="IPR000884">
    <property type="entry name" value="TSP1_rpt"/>
</dbReference>
<dbReference type="CDD" id="cd04273">
    <property type="entry name" value="ZnMc_ADAMTS_like"/>
    <property type="match status" value="1"/>
</dbReference>
<dbReference type="InterPro" id="IPR002870">
    <property type="entry name" value="Peptidase_M12B_N"/>
</dbReference>
<dbReference type="InterPro" id="IPR001590">
    <property type="entry name" value="Peptidase_M12B"/>
</dbReference>
<dbReference type="InterPro" id="IPR036383">
    <property type="entry name" value="TSP1_rpt_sf"/>
</dbReference>
<organism evidence="24 25">
    <name type="scientific">Galemys pyrenaicus</name>
    <name type="common">Iberian desman</name>
    <name type="synonym">Pyrenean desman</name>
    <dbReference type="NCBI Taxonomy" id="202257"/>
    <lineage>
        <taxon>Eukaryota</taxon>
        <taxon>Metazoa</taxon>
        <taxon>Chordata</taxon>
        <taxon>Craniata</taxon>
        <taxon>Vertebrata</taxon>
        <taxon>Euteleostomi</taxon>
        <taxon>Mammalia</taxon>
        <taxon>Eutheria</taxon>
        <taxon>Laurasiatheria</taxon>
        <taxon>Eulipotyphla</taxon>
        <taxon>Talpidae</taxon>
        <taxon>Galemys</taxon>
    </lineage>
</organism>
<evidence type="ECO:0000256" key="2">
    <source>
        <dbReference type="ARBA" id="ARBA00022525"/>
    </source>
</evidence>
<evidence type="ECO:0000256" key="19">
    <source>
        <dbReference type="PIRSR" id="PIRSR613273-3"/>
    </source>
</evidence>
<feature type="disulfide bond" evidence="19">
    <location>
        <begin position="710"/>
        <end position="745"/>
    </location>
</feature>
<keyword evidence="3" id="KW-0272">Extracellular matrix</keyword>
<dbReference type="PANTHER" id="PTHR13723:SF26">
    <property type="entry name" value="A DISINTEGRIN AND METALLOPROTEINASE WITH THROMBOSPONDIN MOTIFS 10"/>
    <property type="match status" value="1"/>
</dbReference>
<dbReference type="Gene3D" id="2.20.100.10">
    <property type="entry name" value="Thrombospondin type-1 (TSP1) repeat"/>
    <property type="match status" value="4"/>
</dbReference>
<dbReference type="FunFam" id="2.20.100.10:FF:000006">
    <property type="entry name" value="A disintegrin and metalloproteinase with thrombospondin motifs 1"/>
    <property type="match status" value="1"/>
</dbReference>
<dbReference type="EMBL" id="JAGFMF010011614">
    <property type="protein sequence ID" value="KAG8519235.1"/>
    <property type="molecule type" value="Genomic_DNA"/>
</dbReference>
<feature type="domain" description="Peptidase M12B" evidence="22">
    <location>
        <begin position="452"/>
        <end position="640"/>
    </location>
</feature>
<dbReference type="Gene3D" id="3.40.390.10">
    <property type="entry name" value="Collagenase (Catalytic Domain)"/>
    <property type="match status" value="2"/>
</dbReference>
<dbReference type="Gene3D" id="2.60.120.830">
    <property type="match status" value="1"/>
</dbReference>
<evidence type="ECO:0000256" key="13">
    <source>
        <dbReference type="ARBA" id="ARBA00023180"/>
    </source>
</evidence>
<protein>
    <recommendedName>
        <fullName evidence="16">A disintegrin and metalloproteinase with thrombospondin motifs 10</fullName>
    </recommendedName>
</protein>
<dbReference type="Pfam" id="PF01562">
    <property type="entry name" value="Pep_M12B_propep"/>
    <property type="match status" value="1"/>
</dbReference>
<evidence type="ECO:0000313" key="25">
    <source>
        <dbReference type="Proteomes" id="UP000700334"/>
    </source>
</evidence>
<dbReference type="Gene3D" id="3.40.1620.60">
    <property type="match status" value="1"/>
</dbReference>
<keyword evidence="5" id="KW-0165">Cleavage on pair of basic residues</keyword>
<dbReference type="SMART" id="SM00209">
    <property type="entry name" value="TSP1"/>
    <property type="match status" value="5"/>
</dbReference>
<keyword evidence="25" id="KW-1185">Reference proteome</keyword>
<evidence type="ECO:0000256" key="15">
    <source>
        <dbReference type="ARBA" id="ARBA00064741"/>
    </source>
</evidence>
<feature type="disulfide bond" evidence="19">
    <location>
        <begin position="673"/>
        <end position="722"/>
    </location>
</feature>
<feature type="disulfide bond" evidence="19">
    <location>
        <begin position="735"/>
        <end position="750"/>
    </location>
</feature>
<comment type="caution">
    <text evidence="20">Lacks conserved residue(s) required for the propagation of feature annotation.</text>
</comment>
<proteinExistence type="predicted"/>
<evidence type="ECO:0000256" key="5">
    <source>
        <dbReference type="ARBA" id="ARBA00022685"/>
    </source>
</evidence>
<keyword evidence="10 18" id="KW-0862">Zinc</keyword>
<dbReference type="FunFam" id="3.40.390.10:FF:000001">
    <property type="entry name" value="A disintegrin and metalloproteinase with thrombospondin motifs 1"/>
    <property type="match status" value="1"/>
</dbReference>
<keyword evidence="2" id="KW-0964">Secreted</keyword>
<evidence type="ECO:0000256" key="1">
    <source>
        <dbReference type="ARBA" id="ARBA00004498"/>
    </source>
</evidence>
<comment type="subcellular location">
    <subcellularLocation>
        <location evidence="1">Secreted</location>
        <location evidence="1">Extracellular space</location>
        <location evidence="1">Extracellular matrix</location>
    </subcellularLocation>
</comment>
<evidence type="ECO:0000256" key="8">
    <source>
        <dbReference type="ARBA" id="ARBA00022737"/>
    </source>
</evidence>
<feature type="domain" description="PLAC" evidence="23">
    <location>
        <begin position="1297"/>
        <end position="1335"/>
    </location>
</feature>
<dbReference type="PRINTS" id="PR01857">
    <property type="entry name" value="ADAMTSFAMILY"/>
</dbReference>
<feature type="active site" evidence="17 20">
    <location>
        <position position="576"/>
    </location>
</feature>
<feature type="non-terminal residue" evidence="24">
    <location>
        <position position="1"/>
    </location>
</feature>
<dbReference type="Pfam" id="PF08686">
    <property type="entry name" value="PLAC"/>
    <property type="match status" value="1"/>
</dbReference>
<evidence type="ECO:0000256" key="10">
    <source>
        <dbReference type="ARBA" id="ARBA00022833"/>
    </source>
</evidence>
<evidence type="ECO:0000256" key="21">
    <source>
        <dbReference type="SAM" id="MobiDB-lite"/>
    </source>
</evidence>
<dbReference type="Pfam" id="PF19030">
    <property type="entry name" value="TSP1_ADAMTS"/>
    <property type="match status" value="3"/>
</dbReference>
<accession>A0A8J6AL19</accession>
<evidence type="ECO:0000256" key="20">
    <source>
        <dbReference type="PROSITE-ProRule" id="PRU00276"/>
    </source>
</evidence>
<gene>
    <name evidence="24" type="ORF">J0S82_006061</name>
</gene>
<evidence type="ECO:0000256" key="11">
    <source>
        <dbReference type="ARBA" id="ARBA00023049"/>
    </source>
</evidence>
<dbReference type="PANTHER" id="PTHR13723">
    <property type="entry name" value="ADAMTS A DISINTEGRIN AND METALLOPROTEASE WITH THROMBOSPONDIN MOTIFS PROTEASE"/>
    <property type="match status" value="1"/>
</dbReference>
<evidence type="ECO:0000256" key="18">
    <source>
        <dbReference type="PIRSR" id="PIRSR613273-2"/>
    </source>
</evidence>
<evidence type="ECO:0000256" key="4">
    <source>
        <dbReference type="ARBA" id="ARBA00022670"/>
    </source>
</evidence>
<evidence type="ECO:0000256" key="17">
    <source>
        <dbReference type="PIRSR" id="PIRSR613273-1"/>
    </source>
</evidence>
<dbReference type="PROSITE" id="PS50092">
    <property type="entry name" value="TSP1"/>
    <property type="match status" value="5"/>
</dbReference>
<feature type="region of interest" description="Disordered" evidence="21">
    <location>
        <begin position="392"/>
        <end position="423"/>
    </location>
</feature>
<evidence type="ECO:0000313" key="24">
    <source>
        <dbReference type="EMBL" id="KAG8519235.1"/>
    </source>
</evidence>
<dbReference type="InterPro" id="IPR045371">
    <property type="entry name" value="ADAMTS_CR_3"/>
</dbReference>
<dbReference type="GO" id="GO:0006508">
    <property type="term" value="P:proteolysis"/>
    <property type="evidence" value="ECO:0007669"/>
    <property type="project" value="UniProtKB-KW"/>
</dbReference>
<keyword evidence="7" id="KW-0732">Signal</keyword>
<feature type="binding site" evidence="18 20">
    <location>
        <position position="579"/>
    </location>
    <ligand>
        <name>Zn(2+)</name>
        <dbReference type="ChEBI" id="CHEBI:29105"/>
        <note>catalytic</note>
    </ligand>
</feature>
<dbReference type="Pfam" id="PF01421">
    <property type="entry name" value="Reprolysin"/>
    <property type="match status" value="1"/>
</dbReference>
<keyword evidence="8" id="KW-0677">Repeat</keyword>
<dbReference type="InterPro" id="IPR050439">
    <property type="entry name" value="ADAMTS_ADAMTS-like"/>
</dbReference>
<feature type="region of interest" description="Disordered" evidence="21">
    <location>
        <begin position="305"/>
        <end position="345"/>
    </location>
</feature>
<comment type="cofactor">
    <cofactor evidence="18">
        <name>Zn(2+)</name>
        <dbReference type="ChEBI" id="CHEBI:29105"/>
    </cofactor>
    <text evidence="18">Binds 1 zinc ion per subunit.</text>
</comment>
<dbReference type="InterPro" id="IPR013273">
    <property type="entry name" value="ADAMTS/ADAMTS-like"/>
</dbReference>
<sequence>AGDAAQAVNRAAAPWGCQQPGLGETCGHVASMAPACQILRWALALGLGLAFEGAHAFRSQEELLASLESYEVAFPTRVDHNGALLAFAPPAPRRQRRGAGSTTESRLFYKVAAPRTHFLLNLTRSPRLLAGHVSVEYWTREGLAWQRAARPHCLYAGHLQGQAGSSRVAISTCGGLHGLIVADEEEYLIEPLQGGPKGARGPEESGPHVVYKRSSLRHPHLDTACGVRDEKPWKGRPWWLRTLKPPPARPPANETERSQPGLKRSVSRERYVETLVVADRMMVAYHGRRDVEQYVLAVMNIVSASPGQHRPQDRRGRGEGHRARGSGQPSPWQAPPAYCGERGDSPRLPCEAEADAGALGALVAPQSCAGWTADAMRTAGPSGGVEKAEALTPQASAGRRLRRPEGGSGQRAGRLRRVRQRGTPAGLRLDLPVPSRCVLGPLKTRSLLFLGGQVAKLFQDSSLGNTVNILVTRLILLTEDQPTLEITHHAGKSLDSFCKWQKSIANRGGHGNAIPENGVASHDTAVLITRYDICIYKNKPCGTLGLAPVGGMCERERSCSINEDIGLATAFTIAHEIGHTFGMNHDGVGNSCGARGQDPAKLMAAHITMKTNPFVWSSCSRDYIASFLDSGLGLCLNNQPRRQDFVYPTVAPGQAYDADEQCRFQHGVKSRQCKYGAGSERGAGVFPCRVLPEAGGGGEPEPRFVPQEVCSELWCLSKSNRCITNSIPAAEGTLCQTHTIDKGWCYKRVCVPFGSRPEGVDGAWGPWTPWGDCSRTCGGGVSSSSRRCDSPRPTIGGRYCLGERRRHRSCNTEDCPPGSQDFREMQCAEFDSVPFRGKFYTWKTYRGGGVKACSLTCLAEGFNFYTERAAAVVDGTPCRPDTVDICVSGECKHVGCDRVLGSDLREDKCRVCGGDGSACETIEGVFGPDLPGAGYEEVVWIPRGSVHIFLQDLNLSLSHLGELGPGARVGPCGRLLTLLCRPALKGDQESLLLEGLPGTPPPHRLPLAGTTFQLRQGPDQTQSLEALGPINASLVVMVLAQTELPALRYRFNAPVARDTLPPYSWRYALWTECSARCAGGSQVQAVECRNQLDSSAVAPHHCSAHSKLPARQRACNTEPCPPDWVVGNWSRCSRSCDAGVRSRSVVCQRRVSASEEKALDDSACPQPRPPILEACQGPACPPEWATLEWSECTPSCGPGLRHRVVLCKSADHRATLPHAHCPPAAKPPATMRCNLRRCPPARWVAGEWGECGVGQQQRTVRCTSHTGQPSRECTETLQPPATQQCEAKCDSPPPGDGPEECKDVNKVAYCPLVLKFQFCSRAYFRQMCCKTCQGR</sequence>
<feature type="binding site" evidence="18">
    <location>
        <position position="635"/>
    </location>
    <ligand>
        <name>Ca(2+)</name>
        <dbReference type="ChEBI" id="CHEBI:29108"/>
        <label>1</label>
    </ligand>
</feature>
<feature type="disulfide bond" evidence="19">
    <location>
        <begin position="773"/>
        <end position="810"/>
    </location>
</feature>
<keyword evidence="12 19" id="KW-1015">Disulfide bond</keyword>
<dbReference type="InterPro" id="IPR010909">
    <property type="entry name" value="PLAC"/>
</dbReference>
<dbReference type="FunFam" id="2.20.100.10:FF:000005">
    <property type="entry name" value="ADAM metallopeptidase with thrombospondin type 1 motif 9"/>
    <property type="match status" value="2"/>
</dbReference>
<keyword evidence="4" id="KW-0645">Protease</keyword>
<feature type="disulfide bond" evidence="19">
    <location>
        <begin position="498"/>
        <end position="559"/>
    </location>
</feature>
<dbReference type="PROSITE" id="PS50900">
    <property type="entry name" value="PLAC"/>
    <property type="match status" value="1"/>
</dbReference>
<dbReference type="GO" id="GO:0004222">
    <property type="term" value="F:metalloendopeptidase activity"/>
    <property type="evidence" value="ECO:0007669"/>
    <property type="project" value="InterPro"/>
</dbReference>
<evidence type="ECO:0000256" key="12">
    <source>
        <dbReference type="ARBA" id="ARBA00023157"/>
    </source>
</evidence>
<dbReference type="InterPro" id="IPR041645">
    <property type="entry name" value="ADAMTS_CR_2"/>
</dbReference>
<keyword evidence="6 18" id="KW-0479">Metal-binding</keyword>